<dbReference type="EMBL" id="KV425554">
    <property type="protein sequence ID" value="KZT29441.1"/>
    <property type="molecule type" value="Genomic_DNA"/>
</dbReference>
<gene>
    <name evidence="2" type="ORF">NEOLEDRAFT_1175128</name>
</gene>
<accession>A0A165VBD0</accession>
<evidence type="ECO:0000313" key="2">
    <source>
        <dbReference type="EMBL" id="KZT29441.1"/>
    </source>
</evidence>
<protein>
    <submittedName>
        <fullName evidence="2">Uncharacterized protein</fullName>
    </submittedName>
</protein>
<reference evidence="2 3" key="1">
    <citation type="journal article" date="2016" name="Mol. Biol. Evol.">
        <title>Comparative Genomics of Early-Diverging Mushroom-Forming Fungi Provides Insights into the Origins of Lignocellulose Decay Capabilities.</title>
        <authorList>
            <person name="Nagy L.G."/>
            <person name="Riley R."/>
            <person name="Tritt A."/>
            <person name="Adam C."/>
            <person name="Daum C."/>
            <person name="Floudas D."/>
            <person name="Sun H."/>
            <person name="Yadav J.S."/>
            <person name="Pangilinan J."/>
            <person name="Larsson K.H."/>
            <person name="Matsuura K."/>
            <person name="Barry K."/>
            <person name="Labutti K."/>
            <person name="Kuo R."/>
            <person name="Ohm R.A."/>
            <person name="Bhattacharya S.S."/>
            <person name="Shirouzu T."/>
            <person name="Yoshinaga Y."/>
            <person name="Martin F.M."/>
            <person name="Grigoriev I.V."/>
            <person name="Hibbett D.S."/>
        </authorList>
    </citation>
    <scope>NUCLEOTIDE SEQUENCE [LARGE SCALE GENOMIC DNA]</scope>
    <source>
        <strain evidence="2 3">HHB14362 ss-1</strain>
    </source>
</reference>
<sequence length="202" mass="22735">MQSNPHCKIIYSVSDIVAYWHFDGALQRNEVTVPAKIPGGYHEFTRLFNVKPTKYKLCTYNAAGNQTTNLGPRLPACILLGPRRPATPTQYSSQHHTNQSSFFKVVSSLLPAIQGPVETSVLRYLEQTRKHDESLHSAIPHIPREKNIHNKKPTLKRDHDASAGKSDNMLVDDEEGSGLTKKLKSDKESTEEEDVPKLIEYD</sequence>
<dbReference type="AlphaFoldDB" id="A0A165VBD0"/>
<dbReference type="Proteomes" id="UP000076761">
    <property type="component" value="Unassembled WGS sequence"/>
</dbReference>
<evidence type="ECO:0000256" key="1">
    <source>
        <dbReference type="SAM" id="MobiDB-lite"/>
    </source>
</evidence>
<evidence type="ECO:0000313" key="3">
    <source>
        <dbReference type="Proteomes" id="UP000076761"/>
    </source>
</evidence>
<feature type="region of interest" description="Disordered" evidence="1">
    <location>
        <begin position="133"/>
        <end position="202"/>
    </location>
</feature>
<organism evidence="2 3">
    <name type="scientific">Neolentinus lepideus HHB14362 ss-1</name>
    <dbReference type="NCBI Taxonomy" id="1314782"/>
    <lineage>
        <taxon>Eukaryota</taxon>
        <taxon>Fungi</taxon>
        <taxon>Dikarya</taxon>
        <taxon>Basidiomycota</taxon>
        <taxon>Agaricomycotina</taxon>
        <taxon>Agaricomycetes</taxon>
        <taxon>Gloeophyllales</taxon>
        <taxon>Gloeophyllaceae</taxon>
        <taxon>Neolentinus</taxon>
    </lineage>
</organism>
<dbReference type="InParanoid" id="A0A165VBD0"/>
<proteinExistence type="predicted"/>
<name>A0A165VBD0_9AGAM</name>
<keyword evidence="3" id="KW-1185">Reference proteome</keyword>